<keyword evidence="1 3" id="KW-0413">Isomerase</keyword>
<dbReference type="Gene3D" id="3.20.20.150">
    <property type="entry name" value="Divalent-metal-dependent TIM barrel enzymes"/>
    <property type="match status" value="1"/>
</dbReference>
<reference evidence="3 4" key="1">
    <citation type="submission" date="2019-03" db="EMBL/GenBank/DDBJ databases">
        <title>Metabolic potential of uncultured bacteria and archaea associated with petroleum seepage in deep-sea sediments.</title>
        <authorList>
            <person name="Dong X."/>
            <person name="Hubert C."/>
        </authorList>
    </citation>
    <scope>NUCLEOTIDE SEQUENCE [LARGE SCALE GENOMIC DNA]</scope>
    <source>
        <strain evidence="3">E44_bin7</strain>
    </source>
</reference>
<comment type="caution">
    <text evidence="3">The sequence shown here is derived from an EMBL/GenBank/DDBJ whole genome shotgun (WGS) entry which is preliminary data.</text>
</comment>
<dbReference type="InterPro" id="IPR013022">
    <property type="entry name" value="Xyl_isomerase-like_TIM-brl"/>
</dbReference>
<protein>
    <submittedName>
        <fullName evidence="3">Sugar phosphate isomerase/epimerase</fullName>
    </submittedName>
</protein>
<feature type="domain" description="Xylose isomerase-like TIM barrel" evidence="2">
    <location>
        <begin position="21"/>
        <end position="259"/>
    </location>
</feature>
<dbReference type="InterPro" id="IPR036237">
    <property type="entry name" value="Xyl_isomerase-like_sf"/>
</dbReference>
<dbReference type="PANTHER" id="PTHR43489">
    <property type="entry name" value="ISOMERASE"/>
    <property type="match status" value="1"/>
</dbReference>
<evidence type="ECO:0000256" key="1">
    <source>
        <dbReference type="ARBA" id="ARBA00023235"/>
    </source>
</evidence>
<evidence type="ECO:0000313" key="3">
    <source>
        <dbReference type="EMBL" id="TET09920.1"/>
    </source>
</evidence>
<accession>A0A523RVW2</accession>
<sequence length="262" mass="29381">MKLAIQETLIPGKSFLEKMHRAEEYGFQAIEVWGTNLAGRVDEITKSISKSRIKISTICAGYRGSLLSAEKRERDIAVKDIKELLSLGSDLGAVGLIVVPIFGPPQFPELSPWKKTEDIEKALLVKLLGEIGEKAEKVDCLCLLEPLNRYETHLVKTVGQAIEIVEKVNSAGIRVMADFFHMSIEEARIDEAIEKGKDFIHHIHLADSNRVLPGYGHTDFKARFTLLKKIGYDKYMALECKVPGLAEKELPECVNYLKKCIE</sequence>
<dbReference type="Pfam" id="PF01261">
    <property type="entry name" value="AP_endonuc_2"/>
    <property type="match status" value="1"/>
</dbReference>
<dbReference type="SUPFAM" id="SSF51658">
    <property type="entry name" value="Xylose isomerase-like"/>
    <property type="match status" value="1"/>
</dbReference>
<dbReference type="AlphaFoldDB" id="A0A523RVW2"/>
<gene>
    <name evidence="3" type="ORF">E3J84_04605</name>
</gene>
<organism evidence="3 4">
    <name type="scientific">Aerophobetes bacterium</name>
    <dbReference type="NCBI Taxonomy" id="2030807"/>
    <lineage>
        <taxon>Bacteria</taxon>
        <taxon>Candidatus Aerophobota</taxon>
    </lineage>
</organism>
<evidence type="ECO:0000313" key="4">
    <source>
        <dbReference type="Proteomes" id="UP000316360"/>
    </source>
</evidence>
<dbReference type="Proteomes" id="UP000316360">
    <property type="component" value="Unassembled WGS sequence"/>
</dbReference>
<dbReference type="InterPro" id="IPR050417">
    <property type="entry name" value="Sugar_Epim/Isomerase"/>
</dbReference>
<proteinExistence type="predicted"/>
<dbReference type="PANTHER" id="PTHR43489:SF7">
    <property type="entry name" value="3-DEHYDRO-D-GULOSIDE 4-EPIMERASE-RELATED"/>
    <property type="match status" value="1"/>
</dbReference>
<evidence type="ECO:0000259" key="2">
    <source>
        <dbReference type="Pfam" id="PF01261"/>
    </source>
</evidence>
<dbReference type="GO" id="GO:0016853">
    <property type="term" value="F:isomerase activity"/>
    <property type="evidence" value="ECO:0007669"/>
    <property type="project" value="UniProtKB-KW"/>
</dbReference>
<name>A0A523RVW2_UNCAE</name>
<dbReference type="EMBL" id="SOKJ01000253">
    <property type="protein sequence ID" value="TET09920.1"/>
    <property type="molecule type" value="Genomic_DNA"/>
</dbReference>